<dbReference type="InterPro" id="IPR047640">
    <property type="entry name" value="RpiR-like"/>
</dbReference>
<name>A0A4R6BAK9_9STAP</name>
<dbReference type="RefSeq" id="WP_133432831.1">
    <property type="nucleotide sequence ID" value="NZ_CP092172.1"/>
</dbReference>
<evidence type="ECO:0000313" key="3">
    <source>
        <dbReference type="Proteomes" id="UP000295310"/>
    </source>
</evidence>
<dbReference type="GO" id="GO:1901135">
    <property type="term" value="P:carbohydrate derivative metabolic process"/>
    <property type="evidence" value="ECO:0007669"/>
    <property type="project" value="InterPro"/>
</dbReference>
<dbReference type="Proteomes" id="UP000295310">
    <property type="component" value="Unassembled WGS sequence"/>
</dbReference>
<dbReference type="GO" id="GO:0003700">
    <property type="term" value="F:DNA-binding transcription factor activity"/>
    <property type="evidence" value="ECO:0007669"/>
    <property type="project" value="InterPro"/>
</dbReference>
<comment type="caution">
    <text evidence="2">The sequence shown here is derived from an EMBL/GenBank/DDBJ whole genome shotgun (WGS) entry which is preliminary data.</text>
</comment>
<dbReference type="Gene3D" id="1.10.10.10">
    <property type="entry name" value="Winged helix-like DNA-binding domain superfamily/Winged helix DNA-binding domain"/>
    <property type="match status" value="1"/>
</dbReference>
<dbReference type="InterPro" id="IPR009057">
    <property type="entry name" value="Homeodomain-like_sf"/>
</dbReference>
<dbReference type="GO" id="GO:0003677">
    <property type="term" value="F:DNA binding"/>
    <property type="evidence" value="ECO:0007669"/>
    <property type="project" value="InterPro"/>
</dbReference>
<dbReference type="OrthoDB" id="370421at2"/>
<keyword evidence="3" id="KW-1185">Reference proteome</keyword>
<dbReference type="SUPFAM" id="SSF53697">
    <property type="entry name" value="SIS domain"/>
    <property type="match status" value="1"/>
</dbReference>
<proteinExistence type="predicted"/>
<dbReference type="Pfam" id="PF01418">
    <property type="entry name" value="HTH_6"/>
    <property type="match status" value="1"/>
</dbReference>
<dbReference type="PANTHER" id="PTHR30514:SF1">
    <property type="entry name" value="HTH-TYPE TRANSCRIPTIONAL REGULATOR HEXR-RELATED"/>
    <property type="match status" value="1"/>
</dbReference>
<dbReference type="InterPro" id="IPR036388">
    <property type="entry name" value="WH-like_DNA-bd_sf"/>
</dbReference>
<dbReference type="Gene3D" id="3.40.50.10490">
    <property type="entry name" value="Glucose-6-phosphate isomerase like protein, domain 1"/>
    <property type="match status" value="1"/>
</dbReference>
<protein>
    <submittedName>
        <fullName evidence="2">MurR/RpiR family transcriptional regulator</fullName>
    </submittedName>
</protein>
<feature type="domain" description="HTH rpiR-type" evidence="1">
    <location>
        <begin position="4"/>
        <end position="80"/>
    </location>
</feature>
<dbReference type="SUPFAM" id="SSF46689">
    <property type="entry name" value="Homeodomain-like"/>
    <property type="match status" value="1"/>
</dbReference>
<dbReference type="PROSITE" id="PS51071">
    <property type="entry name" value="HTH_RPIR"/>
    <property type="match status" value="1"/>
</dbReference>
<dbReference type="InterPro" id="IPR046348">
    <property type="entry name" value="SIS_dom_sf"/>
</dbReference>
<sequence>MSMPIVLNQLQSIEHLLSPVEKRIAALIKESPLDFATLPGKTLAVQAEVSESALVRFSQRIGFSGLREMKLVLMRDLHMLEHEIQLRQKTDSTSALIHQTFNGMQEALKRTERLLDFKQIDGAAEVIELEKRVLIYCQTDQISVALDFKLRLAEIGISCDIVQTYERYLKLASYFKVVMMMDEYKPEQPLSSHQTLIMLGHQVSPRAQVNLLSSYEQDMTSRLVQHAVIDVLYIKIRHLQSIT</sequence>
<dbReference type="EMBL" id="SCWA01000030">
    <property type="protein sequence ID" value="TDL93335.1"/>
    <property type="molecule type" value="Genomic_DNA"/>
</dbReference>
<dbReference type="PANTHER" id="PTHR30514">
    <property type="entry name" value="GLUCOKINASE"/>
    <property type="match status" value="1"/>
</dbReference>
<dbReference type="InterPro" id="IPR000281">
    <property type="entry name" value="HTH_RpiR"/>
</dbReference>
<gene>
    <name evidence="2" type="ORF">ERX27_10875</name>
</gene>
<accession>A0A4R6BAK9</accession>
<evidence type="ECO:0000259" key="1">
    <source>
        <dbReference type="PROSITE" id="PS51071"/>
    </source>
</evidence>
<dbReference type="AlphaFoldDB" id="A0A4R6BAK9"/>
<evidence type="ECO:0000313" key="2">
    <source>
        <dbReference type="EMBL" id="TDL93335.1"/>
    </source>
</evidence>
<dbReference type="GO" id="GO:0097367">
    <property type="term" value="F:carbohydrate derivative binding"/>
    <property type="evidence" value="ECO:0007669"/>
    <property type="project" value="InterPro"/>
</dbReference>
<organism evidence="2 3">
    <name type="scientific">Macrococcus brunensis</name>
    <dbReference type="NCBI Taxonomy" id="198483"/>
    <lineage>
        <taxon>Bacteria</taxon>
        <taxon>Bacillati</taxon>
        <taxon>Bacillota</taxon>
        <taxon>Bacilli</taxon>
        <taxon>Bacillales</taxon>
        <taxon>Staphylococcaceae</taxon>
        <taxon>Macrococcus</taxon>
    </lineage>
</organism>
<reference evidence="2 3" key="1">
    <citation type="submission" date="2019-01" db="EMBL/GenBank/DDBJ databases">
        <title>Draft genome sequences of the type strains of six Macrococcus species.</title>
        <authorList>
            <person name="Mazhar S."/>
            <person name="Altermann E."/>
            <person name="Hill C."/>
            <person name="Mcauliffe O."/>
        </authorList>
    </citation>
    <scope>NUCLEOTIDE SEQUENCE [LARGE SCALE GENOMIC DNA]</scope>
    <source>
        <strain evidence="2 3">CCM4811</strain>
    </source>
</reference>